<organism evidence="1 2">
    <name type="scientific">Triticum urartu</name>
    <name type="common">Red wild einkorn</name>
    <name type="synonym">Crithodium urartu</name>
    <dbReference type="NCBI Taxonomy" id="4572"/>
    <lineage>
        <taxon>Eukaryota</taxon>
        <taxon>Viridiplantae</taxon>
        <taxon>Streptophyta</taxon>
        <taxon>Embryophyta</taxon>
        <taxon>Tracheophyta</taxon>
        <taxon>Spermatophyta</taxon>
        <taxon>Magnoliopsida</taxon>
        <taxon>Liliopsida</taxon>
        <taxon>Poales</taxon>
        <taxon>Poaceae</taxon>
        <taxon>BOP clade</taxon>
        <taxon>Pooideae</taxon>
        <taxon>Triticodae</taxon>
        <taxon>Triticeae</taxon>
        <taxon>Triticinae</taxon>
        <taxon>Triticum</taxon>
    </lineage>
</organism>
<keyword evidence="2" id="KW-1185">Reference proteome</keyword>
<reference evidence="1" key="3">
    <citation type="submission" date="2022-06" db="UniProtKB">
        <authorList>
            <consortium name="EnsemblPlants"/>
        </authorList>
    </citation>
    <scope>IDENTIFICATION</scope>
</reference>
<sequence length="68" mass="7678">MIWLPSRDLVVSSNNNALLQQGAQTQVYQSEFVSACDVSNSCNCYPTQNILETPCTRNSLQKYQQNSF</sequence>
<dbReference type="EnsemblPlants" id="TuG1812G0400002856.01.T01">
    <property type="protein sequence ID" value="TuG1812G0400002856.01.T01.cds305547"/>
    <property type="gene ID" value="TuG1812G0400002856.01"/>
</dbReference>
<name>A0A8R7Q577_TRIUA</name>
<proteinExistence type="predicted"/>
<reference evidence="2" key="1">
    <citation type="journal article" date="2013" name="Nature">
        <title>Draft genome of the wheat A-genome progenitor Triticum urartu.</title>
        <authorList>
            <person name="Ling H.Q."/>
            <person name="Zhao S."/>
            <person name="Liu D."/>
            <person name="Wang J."/>
            <person name="Sun H."/>
            <person name="Zhang C."/>
            <person name="Fan H."/>
            <person name="Li D."/>
            <person name="Dong L."/>
            <person name="Tao Y."/>
            <person name="Gao C."/>
            <person name="Wu H."/>
            <person name="Li Y."/>
            <person name="Cui Y."/>
            <person name="Guo X."/>
            <person name="Zheng S."/>
            <person name="Wang B."/>
            <person name="Yu K."/>
            <person name="Liang Q."/>
            <person name="Yang W."/>
            <person name="Lou X."/>
            <person name="Chen J."/>
            <person name="Feng M."/>
            <person name="Jian J."/>
            <person name="Zhang X."/>
            <person name="Luo G."/>
            <person name="Jiang Y."/>
            <person name="Liu J."/>
            <person name="Wang Z."/>
            <person name="Sha Y."/>
            <person name="Zhang B."/>
            <person name="Wu H."/>
            <person name="Tang D."/>
            <person name="Shen Q."/>
            <person name="Xue P."/>
            <person name="Zou S."/>
            <person name="Wang X."/>
            <person name="Liu X."/>
            <person name="Wang F."/>
            <person name="Yang Y."/>
            <person name="An X."/>
            <person name="Dong Z."/>
            <person name="Zhang K."/>
            <person name="Zhang X."/>
            <person name="Luo M.C."/>
            <person name="Dvorak J."/>
            <person name="Tong Y."/>
            <person name="Wang J."/>
            <person name="Yang H."/>
            <person name="Li Z."/>
            <person name="Wang D."/>
            <person name="Zhang A."/>
            <person name="Wang J."/>
        </authorList>
    </citation>
    <scope>NUCLEOTIDE SEQUENCE</scope>
    <source>
        <strain evidence="2">cv. G1812</strain>
    </source>
</reference>
<dbReference type="AlphaFoldDB" id="A0A8R7Q577"/>
<dbReference type="Gramene" id="TuG1812G0400002856.01.T01">
    <property type="protein sequence ID" value="TuG1812G0400002856.01.T01.cds305547"/>
    <property type="gene ID" value="TuG1812G0400002856.01"/>
</dbReference>
<accession>A0A8R7Q577</accession>
<evidence type="ECO:0000313" key="2">
    <source>
        <dbReference type="Proteomes" id="UP000015106"/>
    </source>
</evidence>
<evidence type="ECO:0000313" key="1">
    <source>
        <dbReference type="EnsemblPlants" id="TuG1812G0400002856.01.T01.cds305547"/>
    </source>
</evidence>
<protein>
    <submittedName>
        <fullName evidence="1">Uncharacterized protein</fullName>
    </submittedName>
</protein>
<reference evidence="1" key="2">
    <citation type="submission" date="2018-03" db="EMBL/GenBank/DDBJ databases">
        <title>The Triticum urartu genome reveals the dynamic nature of wheat genome evolution.</title>
        <authorList>
            <person name="Ling H."/>
            <person name="Ma B."/>
            <person name="Shi X."/>
            <person name="Liu H."/>
            <person name="Dong L."/>
            <person name="Sun H."/>
            <person name="Cao Y."/>
            <person name="Gao Q."/>
            <person name="Zheng S."/>
            <person name="Li Y."/>
            <person name="Yu Y."/>
            <person name="Du H."/>
            <person name="Qi M."/>
            <person name="Li Y."/>
            <person name="Yu H."/>
            <person name="Cui Y."/>
            <person name="Wang N."/>
            <person name="Chen C."/>
            <person name="Wu H."/>
            <person name="Zhao Y."/>
            <person name="Zhang J."/>
            <person name="Li Y."/>
            <person name="Zhou W."/>
            <person name="Zhang B."/>
            <person name="Hu W."/>
            <person name="Eijk M."/>
            <person name="Tang J."/>
            <person name="Witsenboer H."/>
            <person name="Zhao S."/>
            <person name="Li Z."/>
            <person name="Zhang A."/>
            <person name="Wang D."/>
            <person name="Liang C."/>
        </authorList>
    </citation>
    <scope>NUCLEOTIDE SEQUENCE [LARGE SCALE GENOMIC DNA]</scope>
    <source>
        <strain evidence="1">cv. G1812</strain>
    </source>
</reference>
<dbReference type="Proteomes" id="UP000015106">
    <property type="component" value="Chromosome 4"/>
</dbReference>